<evidence type="ECO:0000313" key="1">
    <source>
        <dbReference type="EMBL" id="SDI45724.1"/>
    </source>
</evidence>
<reference evidence="1 2" key="1">
    <citation type="submission" date="2016-10" db="EMBL/GenBank/DDBJ databases">
        <authorList>
            <person name="de Groot N.N."/>
        </authorList>
    </citation>
    <scope>NUCLEOTIDE SEQUENCE [LARGE SCALE GENOMIC DNA]</scope>
    <source>
        <strain evidence="1 2">DSM 26424</strain>
    </source>
</reference>
<sequence>MLIRTRPGRDDAVLLQISEAARDAVTAQVTPVAGKALSVSVEIQMMDPVAVVRAKV</sequence>
<evidence type="ECO:0000313" key="2">
    <source>
        <dbReference type="Proteomes" id="UP000199093"/>
    </source>
</evidence>
<protein>
    <submittedName>
        <fullName evidence="1">Uncharacterized protein</fullName>
    </submittedName>
</protein>
<name>A0A1G8KQM6_9RHOB</name>
<gene>
    <name evidence="1" type="ORF">SAMN04487993_100520</name>
</gene>
<keyword evidence="2" id="KW-1185">Reference proteome</keyword>
<dbReference type="Proteomes" id="UP000199093">
    <property type="component" value="Unassembled WGS sequence"/>
</dbReference>
<dbReference type="EMBL" id="FNEJ01000005">
    <property type="protein sequence ID" value="SDI45724.1"/>
    <property type="molecule type" value="Genomic_DNA"/>
</dbReference>
<dbReference type="STRING" id="555512.SAMN04487993_100520"/>
<dbReference type="InterPro" id="IPR014347">
    <property type="entry name" value="Tautomerase/MIF_sf"/>
</dbReference>
<dbReference type="RefSeq" id="WP_165616754.1">
    <property type="nucleotide sequence ID" value="NZ_FNEJ01000005.1"/>
</dbReference>
<proteinExistence type="predicted"/>
<accession>A0A1G8KQM6</accession>
<organism evidence="1 2">
    <name type="scientific">Salipiger marinus</name>
    <dbReference type="NCBI Taxonomy" id="555512"/>
    <lineage>
        <taxon>Bacteria</taxon>
        <taxon>Pseudomonadati</taxon>
        <taxon>Pseudomonadota</taxon>
        <taxon>Alphaproteobacteria</taxon>
        <taxon>Rhodobacterales</taxon>
        <taxon>Roseobacteraceae</taxon>
        <taxon>Salipiger</taxon>
    </lineage>
</organism>
<dbReference type="Gene3D" id="3.30.429.10">
    <property type="entry name" value="Macrophage Migration Inhibitory Factor"/>
    <property type="match status" value="1"/>
</dbReference>
<dbReference type="AlphaFoldDB" id="A0A1G8KQM6"/>